<dbReference type="SUPFAM" id="SSF52058">
    <property type="entry name" value="L domain-like"/>
    <property type="match status" value="1"/>
</dbReference>
<evidence type="ECO:0000259" key="8">
    <source>
        <dbReference type="PROSITE" id="PS50104"/>
    </source>
</evidence>
<evidence type="ECO:0000313" key="9">
    <source>
        <dbReference type="EMBL" id="KAK7282330.1"/>
    </source>
</evidence>
<dbReference type="InterPro" id="IPR020905">
    <property type="entry name" value="NdhO"/>
</dbReference>
<dbReference type="InterPro" id="IPR035897">
    <property type="entry name" value="Toll_tir_struct_dom_sf"/>
</dbReference>
<evidence type="ECO:0000256" key="1">
    <source>
        <dbReference type="ARBA" id="ARBA00022719"/>
    </source>
</evidence>
<evidence type="ECO:0000256" key="4">
    <source>
        <dbReference type="ARBA" id="ARBA00022967"/>
    </source>
</evidence>
<reference evidence="9 10" key="1">
    <citation type="submission" date="2024-01" db="EMBL/GenBank/DDBJ databases">
        <title>The genomes of 5 underutilized Papilionoideae crops provide insights into root nodulation and disease resistanc.</title>
        <authorList>
            <person name="Yuan L."/>
        </authorList>
    </citation>
    <scope>NUCLEOTIDE SEQUENCE [LARGE SCALE GENOMIC DNA]</scope>
    <source>
        <strain evidence="9">ZHUSHIDOU_FW_LH</strain>
        <tissue evidence="9">Leaf</tissue>
    </source>
</reference>
<keyword evidence="10" id="KW-1185">Reference proteome</keyword>
<feature type="compositionally biased region" description="Low complexity" evidence="7">
    <location>
        <begin position="834"/>
        <end position="853"/>
    </location>
</feature>
<feature type="region of interest" description="Disordered" evidence="7">
    <location>
        <begin position="703"/>
        <end position="736"/>
    </location>
</feature>
<dbReference type="SUPFAM" id="SSF52200">
    <property type="entry name" value="Toll/Interleukin receptor TIR domain"/>
    <property type="match status" value="1"/>
</dbReference>
<evidence type="ECO:0000313" key="10">
    <source>
        <dbReference type="Proteomes" id="UP001372338"/>
    </source>
</evidence>
<organism evidence="9 10">
    <name type="scientific">Crotalaria pallida</name>
    <name type="common">Smooth rattlebox</name>
    <name type="synonym">Crotalaria striata</name>
    <dbReference type="NCBI Taxonomy" id="3830"/>
    <lineage>
        <taxon>Eukaryota</taxon>
        <taxon>Viridiplantae</taxon>
        <taxon>Streptophyta</taxon>
        <taxon>Embryophyta</taxon>
        <taxon>Tracheophyta</taxon>
        <taxon>Spermatophyta</taxon>
        <taxon>Magnoliopsida</taxon>
        <taxon>eudicotyledons</taxon>
        <taxon>Gunneridae</taxon>
        <taxon>Pentapetalae</taxon>
        <taxon>rosids</taxon>
        <taxon>fabids</taxon>
        <taxon>Fabales</taxon>
        <taxon>Fabaceae</taxon>
        <taxon>Papilionoideae</taxon>
        <taxon>50 kb inversion clade</taxon>
        <taxon>genistoids sensu lato</taxon>
        <taxon>core genistoids</taxon>
        <taxon>Crotalarieae</taxon>
        <taxon>Crotalaria</taxon>
    </lineage>
</organism>
<proteinExistence type="predicted"/>
<dbReference type="PANTHER" id="PTHR36728">
    <property type="entry name" value="NAD(P)H-QUINONE OXIDOREDUCTASE SUBUNIT O, CHLOROPLASTIC"/>
    <property type="match status" value="1"/>
</dbReference>
<feature type="region of interest" description="Disordered" evidence="7">
    <location>
        <begin position="834"/>
        <end position="857"/>
    </location>
</feature>
<evidence type="ECO:0000256" key="2">
    <source>
        <dbReference type="ARBA" id="ARBA00022857"/>
    </source>
</evidence>
<dbReference type="AlphaFoldDB" id="A0AAN9FZF6"/>
<gene>
    <name evidence="9" type="ORF">RIF29_11010</name>
</gene>
<dbReference type="Gene3D" id="3.80.10.10">
    <property type="entry name" value="Ribonuclease Inhibitor"/>
    <property type="match status" value="1"/>
</dbReference>
<dbReference type="PANTHER" id="PTHR36728:SF2">
    <property type="entry name" value="NAD(P)H-QUINONE OXIDOREDUCTASE SUBUNIT O, CHLOROPLASTIC"/>
    <property type="match status" value="1"/>
</dbReference>
<dbReference type="InterPro" id="IPR000157">
    <property type="entry name" value="TIR_dom"/>
</dbReference>
<dbReference type="Pfam" id="PF11910">
    <property type="entry name" value="NdhO"/>
    <property type="match status" value="1"/>
</dbReference>
<keyword evidence="5" id="KW-0520">NAD</keyword>
<dbReference type="GO" id="GO:0048038">
    <property type="term" value="F:quinone binding"/>
    <property type="evidence" value="ECO:0007669"/>
    <property type="project" value="UniProtKB-KW"/>
</dbReference>
<evidence type="ECO:0000256" key="7">
    <source>
        <dbReference type="SAM" id="MobiDB-lite"/>
    </source>
</evidence>
<dbReference type="InterPro" id="IPR032675">
    <property type="entry name" value="LRR_dom_sf"/>
</dbReference>
<keyword evidence="3" id="KW-0618">Plastoquinone</keyword>
<keyword evidence="4" id="KW-1278">Translocase</keyword>
<evidence type="ECO:0000256" key="6">
    <source>
        <dbReference type="ARBA" id="ARBA00023136"/>
    </source>
</evidence>
<keyword evidence="1" id="KW-0874">Quinone</keyword>
<keyword evidence="6" id="KW-0472">Membrane</keyword>
<keyword evidence="2" id="KW-0521">NADP</keyword>
<dbReference type="GO" id="GO:0016655">
    <property type="term" value="F:oxidoreductase activity, acting on NAD(P)H, quinone or similar compound as acceptor"/>
    <property type="evidence" value="ECO:0007669"/>
    <property type="project" value="InterPro"/>
</dbReference>
<evidence type="ECO:0000256" key="3">
    <source>
        <dbReference type="ARBA" id="ARBA00022957"/>
    </source>
</evidence>
<dbReference type="Pfam" id="PF01582">
    <property type="entry name" value="TIR"/>
    <property type="match status" value="1"/>
</dbReference>
<feature type="domain" description="TIR" evidence="8">
    <location>
        <begin position="1"/>
        <end position="91"/>
    </location>
</feature>
<dbReference type="Gene3D" id="3.40.50.10140">
    <property type="entry name" value="Toll/interleukin-1 receptor homology (TIR) domain"/>
    <property type="match status" value="1"/>
</dbReference>
<dbReference type="PROSITE" id="PS50104">
    <property type="entry name" value="TIR"/>
    <property type="match status" value="1"/>
</dbReference>
<dbReference type="Proteomes" id="UP001372338">
    <property type="component" value="Unassembled WGS sequence"/>
</dbReference>
<sequence length="947" mass="108274">MECKEKKKGHDVIPVFYDINPSHVRKQIGSYKTTFDKHEQDFKHKNKEMLQKWKDALTKAANISGFDSDSHVYRTESDMIKGIIKLILRKLNRKHSYELRDHFIPNENYAAVKSLLSNEASQRTSDKRGDSAVHNLCGMHTMHVSVPVHFYLLVQVTRWIVCYFNDQHNHQLLPGFGRIHRSQSKITEPDMEEVRSLRRVGIKMPYIYASFAERVGGYPYVGFKKKALYNRLHCENKDGVGHAALKYMRKSVSMDPGFVWKHARWSVLRDSCGLEDNDWVKAAYVKKRMWATAYMRVTMPSVQYEYLNLCVTSLNELPSSILHLRNIRFLAIPLCQSLRNLPENFADHVQISPSLVDDELDASNTLRTLLLSPGFKNVKFLIITYFKIVGLDGIARPRLSELPAEISSLSSLVILKLEGTDIVSLPESIKHLPLLEHLDVRNCSKLQYIPALPQSIEYLNATDCTSLKTVLFTSKTEPPKLTFLFYNCWELDQDAILEDAFYRIDHGAKSLSVETLEQACSDDDFDGDYDVVVRSGKICHILPATRGVGEYFHYCSTQASITITLQPNIKFLGFVFYFVLSPCKPFLWPWVEKSDVTIGCECSLGENERVDVTSFFSKREIVPRNIHAFKLKSDHMVLWYDAQCNKKIMEAINERKAVYVGSTAYNPILTFKFYAQSVENEELVIKECGIRCIYPSEDQNVEEGIRSKSKRSRETYEQEASAVPNGAEHYEFDEPEDMVPPTKKFKQCEFGTPSNLNSEVEDLSCHVTQRCFVQNGSATLFLSLVWRSVSIMAFSFTLCHTSFSPLTHFQQTLRTKHAPLNHFPLIRAVQAGEAGSQNNEGSSSNAQSSTTAAPKPLKKPVYSMKKGQIVRVDKEKYLNSVNYLSVGHPPYYKGLDYIYEDRGEVLDLRIFETGEYALIAWVGVPTAPAWLPTEMLIKSEKLDYERL</sequence>
<dbReference type="EMBL" id="JAYWIO010000002">
    <property type="protein sequence ID" value="KAK7282330.1"/>
    <property type="molecule type" value="Genomic_DNA"/>
</dbReference>
<evidence type="ECO:0000256" key="5">
    <source>
        <dbReference type="ARBA" id="ARBA00023027"/>
    </source>
</evidence>
<dbReference type="GO" id="GO:0007165">
    <property type="term" value="P:signal transduction"/>
    <property type="evidence" value="ECO:0007669"/>
    <property type="project" value="InterPro"/>
</dbReference>
<protein>
    <recommendedName>
        <fullName evidence="8">TIR domain-containing protein</fullName>
    </recommendedName>
</protein>
<comment type="caution">
    <text evidence="9">The sequence shown here is derived from an EMBL/GenBank/DDBJ whole genome shotgun (WGS) entry which is preliminary data.</text>
</comment>
<name>A0AAN9FZF6_CROPI</name>
<accession>A0AAN9FZF6</accession>
<dbReference type="GO" id="GO:0005886">
    <property type="term" value="C:plasma membrane"/>
    <property type="evidence" value="ECO:0007669"/>
    <property type="project" value="InterPro"/>
</dbReference>